<dbReference type="AlphaFoldDB" id="A0A2R6BEI6"/>
<comment type="caution">
    <text evidence="2">The sequence shown here is derived from an EMBL/GenBank/DDBJ whole genome shotgun (WGS) entry which is preliminary data.</text>
</comment>
<gene>
    <name evidence="2" type="ORF">B9Q09_01690</name>
</gene>
<reference evidence="2 3" key="1">
    <citation type="submission" date="2017-04" db="EMBL/GenBank/DDBJ databases">
        <title>Novel microbial lineages endemic to geothermal iron-oxide mats fill important gaps in the evolutionary history of Archaea.</title>
        <authorList>
            <person name="Jay Z.J."/>
            <person name="Beam J.P."/>
            <person name="Dlakic M."/>
            <person name="Rusch D.B."/>
            <person name="Kozubal M.A."/>
            <person name="Inskeep W.P."/>
        </authorList>
    </citation>
    <scope>NUCLEOTIDE SEQUENCE [LARGE SCALE GENOMIC DNA]</scope>
    <source>
        <strain evidence="2">ECH_B_SAG-C16</strain>
    </source>
</reference>
<dbReference type="Proteomes" id="UP000240681">
    <property type="component" value="Unassembled WGS sequence"/>
</dbReference>
<protein>
    <submittedName>
        <fullName evidence="2">Uncharacterized protein</fullName>
    </submittedName>
</protein>
<dbReference type="EMBL" id="NEXK01000033">
    <property type="protein sequence ID" value="PSN96995.1"/>
    <property type="molecule type" value="Genomic_DNA"/>
</dbReference>
<name>A0A2R6BEI6_9ARCH</name>
<sequence length="68" mass="7473">MDANTLSNKNVTITHQNDPCSLDKQPQTPTTRSLRTDDENVGKRLVGVCREHLGDPRDAATLNGLSQK</sequence>
<feature type="region of interest" description="Disordered" evidence="1">
    <location>
        <begin position="1"/>
        <end position="41"/>
    </location>
</feature>
<proteinExistence type="predicted"/>
<accession>A0A2R6BEI6</accession>
<organism evidence="2 3">
    <name type="scientific">Candidatus Marsarchaeota G2 archaeon ECH_B_SAG-C16</name>
    <dbReference type="NCBI Taxonomy" id="1978163"/>
    <lineage>
        <taxon>Archaea</taxon>
        <taxon>Candidatus Marsarchaeota</taxon>
        <taxon>Candidatus Marsarchaeota group 2</taxon>
    </lineage>
</organism>
<evidence type="ECO:0000256" key="1">
    <source>
        <dbReference type="SAM" id="MobiDB-lite"/>
    </source>
</evidence>
<feature type="compositionally biased region" description="Polar residues" evidence="1">
    <location>
        <begin position="1"/>
        <end position="33"/>
    </location>
</feature>
<evidence type="ECO:0000313" key="3">
    <source>
        <dbReference type="Proteomes" id="UP000240681"/>
    </source>
</evidence>
<evidence type="ECO:0000313" key="2">
    <source>
        <dbReference type="EMBL" id="PSN96995.1"/>
    </source>
</evidence>